<evidence type="ECO:0000259" key="1">
    <source>
        <dbReference type="Pfam" id="PF13521"/>
    </source>
</evidence>
<reference evidence="2 3" key="1">
    <citation type="journal article" date="2016" name="Nat. Commun.">
        <title>Thousands of microbial genomes shed light on interconnected biogeochemical processes in an aquifer system.</title>
        <authorList>
            <person name="Anantharaman K."/>
            <person name="Brown C.T."/>
            <person name="Hug L.A."/>
            <person name="Sharon I."/>
            <person name="Castelle C.J."/>
            <person name="Probst A.J."/>
            <person name="Thomas B.C."/>
            <person name="Singh A."/>
            <person name="Wilkins M.J."/>
            <person name="Karaoz U."/>
            <person name="Brodie E.L."/>
            <person name="Williams K.H."/>
            <person name="Hubbard S.S."/>
            <person name="Banfield J.F."/>
        </authorList>
    </citation>
    <scope>NUCLEOTIDE SEQUENCE [LARGE SCALE GENOMIC DNA]</scope>
</reference>
<dbReference type="GO" id="GO:0005525">
    <property type="term" value="F:GTP binding"/>
    <property type="evidence" value="ECO:0007669"/>
    <property type="project" value="TreeGrafter"/>
</dbReference>
<dbReference type="InterPro" id="IPR038727">
    <property type="entry name" value="NadR/Ttd14_AAA_dom"/>
</dbReference>
<evidence type="ECO:0000313" key="3">
    <source>
        <dbReference type="Proteomes" id="UP000179251"/>
    </source>
</evidence>
<organism evidence="2 3">
    <name type="scientific">Candidatus Giovannonibacteria bacterium RIFCSPHIGHO2_01_FULL_45_23</name>
    <dbReference type="NCBI Taxonomy" id="1798325"/>
    <lineage>
        <taxon>Bacteria</taxon>
        <taxon>Candidatus Giovannoniibacteriota</taxon>
    </lineage>
</organism>
<dbReference type="PANTHER" id="PTHR34932">
    <property type="entry name" value="TRPL TRANSLOCATION DEFECT PROTEIN 14"/>
    <property type="match status" value="1"/>
</dbReference>
<proteinExistence type="predicted"/>
<comment type="caution">
    <text evidence="2">The sequence shown here is derived from an EMBL/GenBank/DDBJ whole genome shotgun (WGS) entry which is preliminary data.</text>
</comment>
<evidence type="ECO:0000313" key="2">
    <source>
        <dbReference type="EMBL" id="OGF61720.1"/>
    </source>
</evidence>
<dbReference type="InterPro" id="IPR033469">
    <property type="entry name" value="CYTH-like_dom_sf"/>
</dbReference>
<feature type="domain" description="NadR/Ttd14 AAA" evidence="1">
    <location>
        <begin position="40"/>
        <end position="151"/>
    </location>
</feature>
<dbReference type="EMBL" id="MFHD01000026">
    <property type="protein sequence ID" value="OGF61720.1"/>
    <property type="molecule type" value="Genomic_DNA"/>
</dbReference>
<dbReference type="PANTHER" id="PTHR34932:SF1">
    <property type="entry name" value="TRPL TRANSLOCATION DEFECT PROTEIN 14"/>
    <property type="match status" value="1"/>
</dbReference>
<dbReference type="Proteomes" id="UP000179251">
    <property type="component" value="Unassembled WGS sequence"/>
</dbReference>
<sequence>MLIGGGIPDISEIEVRDPKTYVEIERQMLLLHLDLKKRFTATADIFKNEKRVLLCDRGAKEVDAYLSSRIFEALLQDERLNLWDVSDCYDAVIFLRSAASGAEKFYTTANNPSRQEKDPKKARRVDELTLKVWIGHQHLWIIPSREDFQEKLDHALRAILHAVQTPSVEIERWFLLKEKPNFRAKAFRDAVRMEIEQIYLLGGGRIRKITEGDYSSYYFAKKEKVPGSKIARHERERRISALDYFWLGKERDPARKVVKKDRWYFVWNNQYFALDVFREPKKLFKLEIELLDEDDTFELPLFLKIDREVTGDPSCSTSEIAKCRA</sequence>
<dbReference type="GO" id="GO:0070300">
    <property type="term" value="F:phosphatidic acid binding"/>
    <property type="evidence" value="ECO:0007669"/>
    <property type="project" value="TreeGrafter"/>
</dbReference>
<gene>
    <name evidence="2" type="ORF">A2834_00765</name>
</gene>
<dbReference type="Gene3D" id="2.40.320.10">
    <property type="entry name" value="Hypothetical Protein Pfu-838710-001"/>
    <property type="match status" value="1"/>
</dbReference>
<dbReference type="GO" id="GO:0035091">
    <property type="term" value="F:phosphatidylinositol binding"/>
    <property type="evidence" value="ECO:0007669"/>
    <property type="project" value="TreeGrafter"/>
</dbReference>
<dbReference type="InterPro" id="IPR053227">
    <property type="entry name" value="TRPL-trafficking_regulator"/>
</dbReference>
<dbReference type="Pfam" id="PF13521">
    <property type="entry name" value="AAA_28"/>
    <property type="match status" value="1"/>
</dbReference>
<protein>
    <recommendedName>
        <fullName evidence="1">NadR/Ttd14 AAA domain-containing protein</fullName>
    </recommendedName>
</protein>
<name>A0A1F5VEF2_9BACT</name>
<dbReference type="STRING" id="1798325.A2834_00765"/>
<dbReference type="AlphaFoldDB" id="A0A1F5VEF2"/>
<dbReference type="SUPFAM" id="SSF55154">
    <property type="entry name" value="CYTH-like phosphatases"/>
    <property type="match status" value="1"/>
</dbReference>
<accession>A0A1F5VEF2</accession>